<keyword evidence="3" id="KW-0540">Nuclease</keyword>
<proteinExistence type="predicted"/>
<dbReference type="RefSeq" id="WP_382383356.1">
    <property type="nucleotide sequence ID" value="NZ_JBHMEZ010000012.1"/>
</dbReference>
<dbReference type="InterPro" id="IPR036691">
    <property type="entry name" value="Endo/exonu/phosph_ase_sf"/>
</dbReference>
<dbReference type="GO" id="GO:0004519">
    <property type="term" value="F:endonuclease activity"/>
    <property type="evidence" value="ECO:0007669"/>
    <property type="project" value="UniProtKB-KW"/>
</dbReference>
<keyword evidence="1" id="KW-0732">Signal</keyword>
<sequence length="285" mass="32553">MKHLSILILALLLGSSVFSQAQNQELTVVSFNVRYNSDQDGINIWDNRKEWLTHSMRFIKADLIGGQEVTYSQLLDMQKLLPNYEHIGIGRNGGNEGEFSPIFYRKDRFEIIKHETFWLSKTPTQVASKGWDANLPRIVTWALFKDKISGKTFYLFNTHFDHKGKEARLESAKLISKKINTIAKNEPVIVTGDFNSAPDSEPTEILLNNGFKDPYLTLDKDQVYGPEYSSNGWNVANKTSENRIDYIYYKGNIKPLSLQILDGQRGDKFISDHFPIIAKLNIGSK</sequence>
<organism evidence="3 4">
    <name type="scientific">Formosa undariae</name>
    <dbReference type="NCBI Taxonomy" id="1325436"/>
    <lineage>
        <taxon>Bacteria</taxon>
        <taxon>Pseudomonadati</taxon>
        <taxon>Bacteroidota</taxon>
        <taxon>Flavobacteriia</taxon>
        <taxon>Flavobacteriales</taxon>
        <taxon>Flavobacteriaceae</taxon>
        <taxon>Formosa</taxon>
    </lineage>
</organism>
<keyword evidence="4" id="KW-1185">Reference proteome</keyword>
<reference evidence="3 4" key="1">
    <citation type="submission" date="2024-09" db="EMBL/GenBank/DDBJ databases">
        <authorList>
            <person name="Sun Q."/>
            <person name="Mori K."/>
        </authorList>
    </citation>
    <scope>NUCLEOTIDE SEQUENCE [LARGE SCALE GENOMIC DNA]</scope>
    <source>
        <strain evidence="3 4">CECT 8286</strain>
    </source>
</reference>
<dbReference type="SUPFAM" id="SSF56219">
    <property type="entry name" value="DNase I-like"/>
    <property type="match status" value="1"/>
</dbReference>
<keyword evidence="3" id="KW-0255">Endonuclease</keyword>
<feature type="signal peptide" evidence="1">
    <location>
        <begin position="1"/>
        <end position="21"/>
    </location>
</feature>
<accession>A0ABV5F3F8</accession>
<dbReference type="InterPro" id="IPR005135">
    <property type="entry name" value="Endo/exonuclease/phosphatase"/>
</dbReference>
<gene>
    <name evidence="3" type="ORF">ACFFVB_12940</name>
</gene>
<name>A0ABV5F3F8_9FLAO</name>
<dbReference type="Pfam" id="PF03372">
    <property type="entry name" value="Exo_endo_phos"/>
    <property type="match status" value="1"/>
</dbReference>
<evidence type="ECO:0000256" key="1">
    <source>
        <dbReference type="SAM" id="SignalP"/>
    </source>
</evidence>
<evidence type="ECO:0000259" key="2">
    <source>
        <dbReference type="Pfam" id="PF03372"/>
    </source>
</evidence>
<feature type="domain" description="Endonuclease/exonuclease/phosphatase" evidence="2">
    <location>
        <begin position="30"/>
        <end position="273"/>
    </location>
</feature>
<feature type="chain" id="PRO_5045965435" evidence="1">
    <location>
        <begin position="22"/>
        <end position="285"/>
    </location>
</feature>
<dbReference type="Proteomes" id="UP001589605">
    <property type="component" value="Unassembled WGS sequence"/>
</dbReference>
<dbReference type="PANTHER" id="PTHR12121:SF36">
    <property type="entry name" value="ENDONUCLEASE_EXONUCLEASE_PHOSPHATASE DOMAIN-CONTAINING PROTEIN"/>
    <property type="match status" value="1"/>
</dbReference>
<evidence type="ECO:0000313" key="4">
    <source>
        <dbReference type="Proteomes" id="UP001589605"/>
    </source>
</evidence>
<dbReference type="Gene3D" id="3.60.10.10">
    <property type="entry name" value="Endonuclease/exonuclease/phosphatase"/>
    <property type="match status" value="1"/>
</dbReference>
<dbReference type="EMBL" id="JBHMEZ010000012">
    <property type="protein sequence ID" value="MFB9053986.1"/>
    <property type="molecule type" value="Genomic_DNA"/>
</dbReference>
<dbReference type="InterPro" id="IPR050410">
    <property type="entry name" value="CCR4/nocturin_mRNA_transcr"/>
</dbReference>
<comment type="caution">
    <text evidence="3">The sequence shown here is derived from an EMBL/GenBank/DDBJ whole genome shotgun (WGS) entry which is preliminary data.</text>
</comment>
<dbReference type="CDD" id="cd09083">
    <property type="entry name" value="EEP-1"/>
    <property type="match status" value="1"/>
</dbReference>
<keyword evidence="3" id="KW-0378">Hydrolase</keyword>
<evidence type="ECO:0000313" key="3">
    <source>
        <dbReference type="EMBL" id="MFB9053986.1"/>
    </source>
</evidence>
<protein>
    <submittedName>
        <fullName evidence="3">Endonuclease/exonuclease/phosphatase family protein</fullName>
    </submittedName>
</protein>
<dbReference type="PANTHER" id="PTHR12121">
    <property type="entry name" value="CARBON CATABOLITE REPRESSOR PROTEIN 4"/>
    <property type="match status" value="1"/>
</dbReference>